<dbReference type="RefSeq" id="WP_168052366.1">
    <property type="nucleotide sequence ID" value="NZ_JAAOZT010000002.1"/>
</dbReference>
<keyword evidence="1" id="KW-0472">Membrane</keyword>
<keyword evidence="1" id="KW-0812">Transmembrane</keyword>
<proteinExistence type="predicted"/>
<dbReference type="NCBIfam" id="TIGR02532">
    <property type="entry name" value="IV_pilin_GFxxxE"/>
    <property type="match status" value="1"/>
</dbReference>
<accession>A0A840RMS9</accession>
<keyword evidence="1" id="KW-1133">Transmembrane helix</keyword>
<comment type="caution">
    <text evidence="2">The sequence shown here is derived from an EMBL/GenBank/DDBJ whole genome shotgun (WGS) entry which is preliminary data.</text>
</comment>
<dbReference type="SUPFAM" id="SSF54523">
    <property type="entry name" value="Pili subunits"/>
    <property type="match status" value="1"/>
</dbReference>
<dbReference type="AlphaFoldDB" id="A0A840RMS9"/>
<evidence type="ECO:0000313" key="3">
    <source>
        <dbReference type="Proteomes" id="UP000571084"/>
    </source>
</evidence>
<protein>
    <submittedName>
        <fullName evidence="2">MSHA pilin protein MshA</fullName>
    </submittedName>
</protein>
<dbReference type="PROSITE" id="PS00409">
    <property type="entry name" value="PROKAR_NTER_METHYL"/>
    <property type="match status" value="1"/>
</dbReference>
<dbReference type="Gene3D" id="3.30.700.10">
    <property type="entry name" value="Glycoprotein, Type 4 Pilin"/>
    <property type="match status" value="1"/>
</dbReference>
<dbReference type="Proteomes" id="UP000571084">
    <property type="component" value="Unassembled WGS sequence"/>
</dbReference>
<evidence type="ECO:0000313" key="2">
    <source>
        <dbReference type="EMBL" id="MBB5198402.1"/>
    </source>
</evidence>
<gene>
    <name evidence="2" type="ORF">HNR39_000212</name>
</gene>
<evidence type="ECO:0000256" key="1">
    <source>
        <dbReference type="SAM" id="Phobius"/>
    </source>
</evidence>
<sequence>MKKQQQSGFTLIELVMVIVILGVLAAVAVPKFIDLKTESQASALAGVAAGIAAASVINNAAHQANNASGVATYGSTCEVATIAIMGISVNGANSVSGAITTSGLPTNYSVSGGALKVGDNSCTLTLAGYSPTTTFNLIGVN</sequence>
<organism evidence="2 3">
    <name type="scientific">Glaciimonas immobilis</name>
    <dbReference type="NCBI Taxonomy" id="728004"/>
    <lineage>
        <taxon>Bacteria</taxon>
        <taxon>Pseudomonadati</taxon>
        <taxon>Pseudomonadota</taxon>
        <taxon>Betaproteobacteria</taxon>
        <taxon>Burkholderiales</taxon>
        <taxon>Oxalobacteraceae</taxon>
        <taxon>Glaciimonas</taxon>
    </lineage>
</organism>
<reference evidence="2 3" key="1">
    <citation type="submission" date="2020-08" db="EMBL/GenBank/DDBJ databases">
        <title>Genomic Encyclopedia of Type Strains, Phase IV (KMG-IV): sequencing the most valuable type-strain genomes for metagenomic binning, comparative biology and taxonomic classification.</title>
        <authorList>
            <person name="Goeker M."/>
        </authorList>
    </citation>
    <scope>NUCLEOTIDE SEQUENCE [LARGE SCALE GENOMIC DNA]</scope>
    <source>
        <strain evidence="2 3">DSM 23240</strain>
    </source>
</reference>
<keyword evidence="3" id="KW-1185">Reference proteome</keyword>
<dbReference type="InterPro" id="IPR012902">
    <property type="entry name" value="N_methyl_site"/>
</dbReference>
<dbReference type="Pfam" id="PF07963">
    <property type="entry name" value="N_methyl"/>
    <property type="match status" value="1"/>
</dbReference>
<dbReference type="InterPro" id="IPR045584">
    <property type="entry name" value="Pilin-like"/>
</dbReference>
<feature type="transmembrane region" description="Helical" evidence="1">
    <location>
        <begin position="39"/>
        <end position="57"/>
    </location>
</feature>
<dbReference type="EMBL" id="JACHHQ010000001">
    <property type="protein sequence ID" value="MBB5198402.1"/>
    <property type="molecule type" value="Genomic_DNA"/>
</dbReference>
<feature type="transmembrane region" description="Helical" evidence="1">
    <location>
        <begin position="12"/>
        <end position="33"/>
    </location>
</feature>
<name>A0A840RMS9_9BURK</name>